<dbReference type="RefSeq" id="WP_158267279.1">
    <property type="nucleotide sequence ID" value="NZ_JAERMS010000029.1"/>
</dbReference>
<sequence length="534" mass="60396">MKTFKYVAGLAILILLSACYEDKGNYDYHEIDEVTVKGIPESVEIDRFSRLEIKPDISGSIFGNDTSKYSYEWKIADKVISTQKDLDYEVSNAQGSYTLLFTIAEKETRVKTFVTTKLIVNYSTSSDGILVVSSKNGKADLSYLRLDMPEAKFMTMFYNKNHDEPLGTHPRQLYQTYVDGASAYVRRYGGYGIKLICDEGLVQLSNVTLDYMGKIDKNFFLNYGELYPIPDYSSYVPEYMNSIVFQWRRTPYGSIMNDEFLYVIAGGAVYVISYERAKKPEIFYSNYVGEEGQRCKFSPMMFVTGRKPTPNKGKNLNAGWTTTETECVFDENQGVFYIFSSGQLTAVDPDVSFPGYKAFYGEDTYQMGFCFAAMEKEGKVRFATFNTESQNHIVSVDATEASPSGRFFMLRNSPYVYFNTTKGIYKYNILNVGSGISPAASDKILSLEDLGYSKEAVISDICLHRNEKKMVIAVSRYGDDEQGKGDELKSDIVEVSLGGAKPELLKKYVGVCGVKPLVIYKYRTFARNDEYLVD</sequence>
<accession>A0ABS3M6R9</accession>
<dbReference type="PROSITE" id="PS51257">
    <property type="entry name" value="PROKAR_LIPOPROTEIN"/>
    <property type="match status" value="1"/>
</dbReference>
<proteinExistence type="predicted"/>
<organism evidence="1 2">
    <name type="scientific">Prevotella illustrans</name>
    <dbReference type="NCBI Taxonomy" id="2800387"/>
    <lineage>
        <taxon>Bacteria</taxon>
        <taxon>Pseudomonadati</taxon>
        <taxon>Bacteroidota</taxon>
        <taxon>Bacteroidia</taxon>
        <taxon>Bacteroidales</taxon>
        <taxon>Prevotellaceae</taxon>
        <taxon>Prevotella</taxon>
    </lineage>
</organism>
<dbReference type="Pfam" id="PF16407">
    <property type="entry name" value="PKD_2"/>
    <property type="match status" value="1"/>
</dbReference>
<evidence type="ECO:0000313" key="2">
    <source>
        <dbReference type="Proteomes" id="UP000664265"/>
    </source>
</evidence>
<dbReference type="Proteomes" id="UP000664265">
    <property type="component" value="Unassembled WGS sequence"/>
</dbReference>
<dbReference type="EMBL" id="JAERMS010000029">
    <property type="protein sequence ID" value="MBO1363881.1"/>
    <property type="molecule type" value="Genomic_DNA"/>
</dbReference>
<dbReference type="InterPro" id="IPR032183">
    <property type="entry name" value="PKD-like"/>
</dbReference>
<evidence type="ECO:0008006" key="3">
    <source>
        <dbReference type="Google" id="ProtNLM"/>
    </source>
</evidence>
<gene>
    <name evidence="1" type="ORF">JHU38_08885</name>
</gene>
<name>A0ABS3M6R9_9BACT</name>
<protein>
    <recommendedName>
        <fullName evidence="3">PKD-like family protein</fullName>
    </recommendedName>
</protein>
<reference evidence="1 2" key="1">
    <citation type="submission" date="2021-01" db="EMBL/GenBank/DDBJ databases">
        <title>Prevotella A2931 sp. nov.</title>
        <authorList>
            <person name="Buhl M."/>
            <person name="Oberhettinger P."/>
        </authorList>
    </citation>
    <scope>NUCLEOTIDE SEQUENCE [LARGE SCALE GENOMIC DNA]</scope>
    <source>
        <strain evidence="1 2">A2931</strain>
    </source>
</reference>
<comment type="caution">
    <text evidence="1">The sequence shown here is derived from an EMBL/GenBank/DDBJ whole genome shotgun (WGS) entry which is preliminary data.</text>
</comment>
<keyword evidence="2" id="KW-1185">Reference proteome</keyword>
<evidence type="ECO:0000313" key="1">
    <source>
        <dbReference type="EMBL" id="MBO1363881.1"/>
    </source>
</evidence>